<evidence type="ECO:0000313" key="2">
    <source>
        <dbReference type="EMBL" id="QHT06891.1"/>
    </source>
</evidence>
<dbReference type="AlphaFoldDB" id="A0A6C0CR09"/>
<organism evidence="2">
    <name type="scientific">viral metagenome</name>
    <dbReference type="NCBI Taxonomy" id="1070528"/>
    <lineage>
        <taxon>unclassified sequences</taxon>
        <taxon>metagenomes</taxon>
        <taxon>organismal metagenomes</taxon>
    </lineage>
</organism>
<keyword evidence="1" id="KW-0812">Transmembrane</keyword>
<keyword evidence="1" id="KW-0472">Membrane</keyword>
<reference evidence="2" key="1">
    <citation type="journal article" date="2020" name="Nature">
        <title>Giant virus diversity and host interactions through global metagenomics.</title>
        <authorList>
            <person name="Schulz F."/>
            <person name="Roux S."/>
            <person name="Paez-Espino D."/>
            <person name="Jungbluth S."/>
            <person name="Walsh D.A."/>
            <person name="Denef V.J."/>
            <person name="McMahon K.D."/>
            <person name="Konstantinidis K.T."/>
            <person name="Eloe-Fadrosh E.A."/>
            <person name="Kyrpides N.C."/>
            <person name="Woyke T."/>
        </authorList>
    </citation>
    <scope>NUCLEOTIDE SEQUENCE</scope>
    <source>
        <strain evidence="2">GVMAG-M-3300021473-15</strain>
    </source>
</reference>
<feature type="transmembrane region" description="Helical" evidence="1">
    <location>
        <begin position="52"/>
        <end position="72"/>
    </location>
</feature>
<dbReference type="EMBL" id="MN739478">
    <property type="protein sequence ID" value="QHT06891.1"/>
    <property type="molecule type" value="Genomic_DNA"/>
</dbReference>
<keyword evidence="1" id="KW-1133">Transmembrane helix</keyword>
<name>A0A6C0CR09_9ZZZZ</name>
<protein>
    <submittedName>
        <fullName evidence="2">Uncharacterized protein</fullName>
    </submittedName>
</protein>
<evidence type="ECO:0000256" key="1">
    <source>
        <dbReference type="SAM" id="Phobius"/>
    </source>
</evidence>
<accession>A0A6C0CR09</accession>
<feature type="transmembrane region" description="Helical" evidence="1">
    <location>
        <begin position="12"/>
        <end position="32"/>
    </location>
</feature>
<proteinExistence type="predicted"/>
<sequence>MSKNRKSNCMLSKLVFFVGMIILLYVAIQNHQAHLTVVPGGLVNNKEMMKCYMTFLGLGLVFFNFILTRQYIQKMKNQQRYLYADADDDDDDDDFFSNLF</sequence>